<organism evidence="2 3">
    <name type="scientific">Dillenia turbinata</name>
    <dbReference type="NCBI Taxonomy" id="194707"/>
    <lineage>
        <taxon>Eukaryota</taxon>
        <taxon>Viridiplantae</taxon>
        <taxon>Streptophyta</taxon>
        <taxon>Embryophyta</taxon>
        <taxon>Tracheophyta</taxon>
        <taxon>Spermatophyta</taxon>
        <taxon>Magnoliopsida</taxon>
        <taxon>eudicotyledons</taxon>
        <taxon>Gunneridae</taxon>
        <taxon>Pentapetalae</taxon>
        <taxon>Dilleniales</taxon>
        <taxon>Dilleniaceae</taxon>
        <taxon>Dillenia</taxon>
    </lineage>
</organism>
<dbReference type="PANTHER" id="PTHR37241">
    <property type="entry name" value="NEUROFILAMENT HEAVY PROTEIN"/>
    <property type="match status" value="1"/>
</dbReference>
<feature type="region of interest" description="Disordered" evidence="1">
    <location>
        <begin position="1"/>
        <end position="28"/>
    </location>
</feature>
<sequence>MEDPETSTKPRLNNKGEEENGTEEEEEFYEKIEAPKFVDFTLPGDPYHPDDRYWFCLRVGCDQKHDEELDLEAINKNFILRVMAARSPNIRLRKVLIKRSPSSNMKCPLTVPAKPSKSRISKLAVISSISQKPVVAKTNVRTLYKTNLTPMTKPKQPSVAGKALTTPRNGKCPEKPNTFRSVRSSKTTIAIPKNRVVAKALIFHSPKKGVRKKASVELETPVKKRCEGMKKLQITSQSKQIPGYAGKLSRNIRNYPSKTQDSLRRKMGARQVKSRFQDSLYSQNGKREEVKSSSSLKRKSNEISTCCKDDSDNMDIDEKSSFASLENHHGSPESSDCTEKPTIKTPVLSESRERVLSGAEESNVSRFSDAHKGDSENKGVSNKEEKAKSEPVQRHTSQDCAAEIVEHSNRMVESDDKENASTSDDNRERIHKNKQSGRNIHGGRGNCEITTKVFVFEAEDKNLKKATAASCVQGTIHKKPKPTKTKPFRLRTDERGILKEANLEKRALLLAHVEENKNVPVVGIGYSNFLRQHEGENHGANKLLGEKKNTNKHESGAKELKEITEKDHKEKFKSLNKKTLSVQTVQKKPSITPRKGPIQMQKSANRMTSKLDRAKNVIENRSTFLAGQWASLVCKAEKKWTALFSSVVV</sequence>
<comment type="caution">
    <text evidence="2">The sequence shown here is derived from an EMBL/GenBank/DDBJ whole genome shotgun (WGS) entry which is preliminary data.</text>
</comment>
<feature type="compositionally biased region" description="Basic and acidic residues" evidence="1">
    <location>
        <begin position="324"/>
        <end position="342"/>
    </location>
</feature>
<proteinExistence type="predicted"/>
<feature type="region of interest" description="Disordered" evidence="1">
    <location>
        <begin position="324"/>
        <end position="444"/>
    </location>
</feature>
<evidence type="ECO:0000256" key="1">
    <source>
        <dbReference type="SAM" id="MobiDB-lite"/>
    </source>
</evidence>
<feature type="region of interest" description="Disordered" evidence="1">
    <location>
        <begin position="237"/>
        <end position="312"/>
    </location>
</feature>
<keyword evidence="3" id="KW-1185">Reference proteome</keyword>
<dbReference type="AlphaFoldDB" id="A0AAN8WA20"/>
<dbReference type="EMBL" id="JBAMMX010000002">
    <property type="protein sequence ID" value="KAK6945904.1"/>
    <property type="molecule type" value="Genomic_DNA"/>
</dbReference>
<dbReference type="PANTHER" id="PTHR37241:SF1">
    <property type="entry name" value="NEUROFILAMENT HEAVY PROTEIN"/>
    <property type="match status" value="1"/>
</dbReference>
<gene>
    <name evidence="2" type="ORF">RJ641_013448</name>
</gene>
<accession>A0AAN8WA20</accession>
<name>A0AAN8WA20_9MAGN</name>
<dbReference type="Proteomes" id="UP001370490">
    <property type="component" value="Unassembled WGS sequence"/>
</dbReference>
<feature type="region of interest" description="Disordered" evidence="1">
    <location>
        <begin position="149"/>
        <end position="179"/>
    </location>
</feature>
<feature type="compositionally biased region" description="Basic and acidic residues" evidence="1">
    <location>
        <begin position="404"/>
        <end position="428"/>
    </location>
</feature>
<feature type="compositionally biased region" description="Acidic residues" evidence="1">
    <location>
        <begin position="19"/>
        <end position="28"/>
    </location>
</feature>
<evidence type="ECO:0000313" key="3">
    <source>
        <dbReference type="Proteomes" id="UP001370490"/>
    </source>
</evidence>
<feature type="compositionally biased region" description="Basic and acidic residues" evidence="1">
    <location>
        <begin position="368"/>
        <end position="397"/>
    </location>
</feature>
<feature type="compositionally biased region" description="Polar residues" evidence="1">
    <location>
        <begin position="251"/>
        <end position="260"/>
    </location>
</feature>
<evidence type="ECO:0000313" key="2">
    <source>
        <dbReference type="EMBL" id="KAK6945904.1"/>
    </source>
</evidence>
<protein>
    <submittedName>
        <fullName evidence="2">Uncharacterized protein</fullName>
    </submittedName>
</protein>
<reference evidence="2 3" key="1">
    <citation type="submission" date="2023-12" db="EMBL/GenBank/DDBJ databases">
        <title>A high-quality genome assembly for Dillenia turbinata (Dilleniales).</title>
        <authorList>
            <person name="Chanderbali A."/>
        </authorList>
    </citation>
    <scope>NUCLEOTIDE SEQUENCE [LARGE SCALE GENOMIC DNA]</scope>
    <source>
        <strain evidence="2">LSX21</strain>
        <tissue evidence="2">Leaf</tissue>
    </source>
</reference>